<gene>
    <name evidence="2" type="ORF">H0H81_012786</name>
</gene>
<organism evidence="2 3">
    <name type="scientific">Sphagnurus paluster</name>
    <dbReference type="NCBI Taxonomy" id="117069"/>
    <lineage>
        <taxon>Eukaryota</taxon>
        <taxon>Fungi</taxon>
        <taxon>Dikarya</taxon>
        <taxon>Basidiomycota</taxon>
        <taxon>Agaricomycotina</taxon>
        <taxon>Agaricomycetes</taxon>
        <taxon>Agaricomycetidae</taxon>
        <taxon>Agaricales</taxon>
        <taxon>Tricholomatineae</taxon>
        <taxon>Lyophyllaceae</taxon>
        <taxon>Sphagnurus</taxon>
    </lineage>
</organism>
<proteinExistence type="predicted"/>
<protein>
    <submittedName>
        <fullName evidence="2">Uncharacterized protein</fullName>
    </submittedName>
</protein>
<feature type="compositionally biased region" description="Basic and acidic residues" evidence="1">
    <location>
        <begin position="87"/>
        <end position="96"/>
    </location>
</feature>
<dbReference type="AlphaFoldDB" id="A0A9P7FN32"/>
<reference evidence="2" key="2">
    <citation type="submission" date="2021-10" db="EMBL/GenBank/DDBJ databases">
        <title>Phylogenomics reveals ancestral predisposition of the termite-cultivated fungus Termitomyces towards a domesticated lifestyle.</title>
        <authorList>
            <person name="Auxier B."/>
            <person name="Grum-Grzhimaylo A."/>
            <person name="Cardenas M.E."/>
            <person name="Lodge J.D."/>
            <person name="Laessoe T."/>
            <person name="Pedersen O."/>
            <person name="Smith M.E."/>
            <person name="Kuyper T.W."/>
            <person name="Franco-Molano E.A."/>
            <person name="Baroni T.J."/>
            <person name="Aanen D.K."/>
        </authorList>
    </citation>
    <scope>NUCLEOTIDE SEQUENCE</scope>
    <source>
        <strain evidence="2">D49</strain>
    </source>
</reference>
<keyword evidence="3" id="KW-1185">Reference proteome</keyword>
<evidence type="ECO:0000256" key="1">
    <source>
        <dbReference type="SAM" id="MobiDB-lite"/>
    </source>
</evidence>
<feature type="region of interest" description="Disordered" evidence="1">
    <location>
        <begin position="70"/>
        <end position="96"/>
    </location>
</feature>
<name>A0A9P7FN32_9AGAR</name>
<sequence>RKMKPQYLGPLIIVSRNKGGAYIVCELHGTVLHQPIAAFQLFPYFACWNIPLPDSALDIDTKRLWEMEADTTPNDEALPIDFEPEDDKNPEAKEDN</sequence>
<dbReference type="OrthoDB" id="8023605at2759"/>
<dbReference type="Proteomes" id="UP000717328">
    <property type="component" value="Unassembled WGS sequence"/>
</dbReference>
<accession>A0A9P7FN32</accession>
<comment type="caution">
    <text evidence="2">The sequence shown here is derived from an EMBL/GenBank/DDBJ whole genome shotgun (WGS) entry which is preliminary data.</text>
</comment>
<reference evidence="2" key="1">
    <citation type="submission" date="2021-02" db="EMBL/GenBank/DDBJ databases">
        <authorList>
            <person name="Nieuwenhuis M."/>
            <person name="Van De Peppel L.J.J."/>
        </authorList>
    </citation>
    <scope>NUCLEOTIDE SEQUENCE</scope>
    <source>
        <strain evidence="2">D49</strain>
    </source>
</reference>
<evidence type="ECO:0000313" key="3">
    <source>
        <dbReference type="Proteomes" id="UP000717328"/>
    </source>
</evidence>
<dbReference type="EMBL" id="JABCKI010006212">
    <property type="protein sequence ID" value="KAG5634989.1"/>
    <property type="molecule type" value="Genomic_DNA"/>
</dbReference>
<evidence type="ECO:0000313" key="2">
    <source>
        <dbReference type="EMBL" id="KAG5634989.1"/>
    </source>
</evidence>
<feature type="non-terminal residue" evidence="2">
    <location>
        <position position="1"/>
    </location>
</feature>